<dbReference type="Pfam" id="PF25053">
    <property type="entry name" value="DUF7791"/>
    <property type="match status" value="1"/>
</dbReference>
<evidence type="ECO:0000259" key="2">
    <source>
        <dbReference type="Pfam" id="PF24883"/>
    </source>
</evidence>
<name>A0AAN6SZ69_9PEZI</name>
<sequence length="830" mass="92152">MEPLSALGIAAAGVQFVDFGSRFLRDTIEIYKSTLGQTERVAILARATSTLHDLSSKVEEKAAALPANAISGSADAMFLDTCRQCRDVSKELTEVIAALGANLAAAVRALKASGIIGSLSRKLESIRVQMETVTLICVWAKATENGESTLRVSQQLVDAVATLERVEATIKHTARSLNDIAKDSGTAENSDDNLDRRVRRRKIVDALWGGMWTPSPSGCPPLRHPEDPTTFAIARGGILASLAFDSMRDRQETIPKAYADTFAWLFEAPATNRDGQASPWSSFPAWLEEHTRDIYWITGKPGAGKSTLMKFLTSHPRLRQHLSVWSPPDQLVVASFYLWNAGAGLQKSHEGLMRSLLHQCLDQRPDLLPRVCQRRWACLQMLGPDAWHDFPPWEWGELVDCFRALVSQAGAGYRLVLFIDGLDEFDGDHNKLVETIKDHSQWEHVKICVSSRPWNVFNDAFQRSPSLMVQDLTMSDVQRYVRGHFENLPAFTELQLGDPDTAATLLQDIASRADGVFLWVAVVVRTLARRLSAGDSFADLFATLSELPRDVKELYEVIRRQIDPSYLSQSARYFLLLLDARQTPHTPIPSAVTFLLADEDEESRLHLDFSKTSVTGKSWMVATMRRRLSSRTMGLLEISPANGTVGFLHRTVLEWASQTDNLANIKRDAPEDFNPNLELCKARTTELLNGHLGLARGSHQRLADTAGDTAKRFWELLILCLRHAAHAGGCDARSDARLARMLGRLETQLPRLIISLGIRGVRLGQLPEAITSIGDPGLFQDLSQRSNWIEHPHPFVRLAAGFAILPFVKPRLTSNFYAAGMSTSVGSYEM</sequence>
<dbReference type="Proteomes" id="UP001305647">
    <property type="component" value="Unassembled WGS sequence"/>
</dbReference>
<reference evidence="4" key="2">
    <citation type="submission" date="2023-05" db="EMBL/GenBank/DDBJ databases">
        <authorList>
            <consortium name="Lawrence Berkeley National Laboratory"/>
            <person name="Steindorff A."/>
            <person name="Hensen N."/>
            <person name="Bonometti L."/>
            <person name="Westerberg I."/>
            <person name="Brannstrom I.O."/>
            <person name="Guillou S."/>
            <person name="Cros-Aarteil S."/>
            <person name="Calhoun S."/>
            <person name="Haridas S."/>
            <person name="Kuo A."/>
            <person name="Mondo S."/>
            <person name="Pangilinan J."/>
            <person name="Riley R."/>
            <person name="Labutti K."/>
            <person name="Andreopoulos B."/>
            <person name="Lipzen A."/>
            <person name="Chen C."/>
            <person name="Yanf M."/>
            <person name="Daum C."/>
            <person name="Ng V."/>
            <person name="Clum A."/>
            <person name="Ohm R."/>
            <person name="Martin F."/>
            <person name="Silar P."/>
            <person name="Natvig D."/>
            <person name="Lalanne C."/>
            <person name="Gautier V."/>
            <person name="Ament-Velasquez S.L."/>
            <person name="Kruys A."/>
            <person name="Hutchinson M.I."/>
            <person name="Powell A.J."/>
            <person name="Barry K."/>
            <person name="Miller A.N."/>
            <person name="Grigoriev I.V."/>
            <person name="Debuchy R."/>
            <person name="Gladieux P."/>
            <person name="Thoren M.H."/>
            <person name="Johannesson H."/>
        </authorList>
    </citation>
    <scope>NUCLEOTIDE SEQUENCE</scope>
    <source>
        <strain evidence="4">CBS 757.83</strain>
    </source>
</reference>
<evidence type="ECO:0000256" key="1">
    <source>
        <dbReference type="ARBA" id="ARBA00022737"/>
    </source>
</evidence>
<dbReference type="PANTHER" id="PTHR10039:SF5">
    <property type="entry name" value="NACHT DOMAIN-CONTAINING PROTEIN"/>
    <property type="match status" value="1"/>
</dbReference>
<gene>
    <name evidence="4" type="ORF">N658DRAFT_432079</name>
</gene>
<feature type="domain" description="Nephrocystin 3-like N-terminal" evidence="2">
    <location>
        <begin position="282"/>
        <end position="452"/>
    </location>
</feature>
<protein>
    <recommendedName>
        <fullName evidence="6">NACHT domain-containing protein</fullName>
    </recommendedName>
</protein>
<dbReference type="InterPro" id="IPR027417">
    <property type="entry name" value="P-loop_NTPase"/>
</dbReference>
<dbReference type="InterPro" id="IPR056884">
    <property type="entry name" value="NPHP3-like_N"/>
</dbReference>
<dbReference type="Pfam" id="PF24883">
    <property type="entry name" value="NPHP3_N"/>
    <property type="match status" value="1"/>
</dbReference>
<evidence type="ECO:0000313" key="4">
    <source>
        <dbReference type="EMBL" id="KAK4098411.1"/>
    </source>
</evidence>
<dbReference type="InterPro" id="IPR056693">
    <property type="entry name" value="DUF7791"/>
</dbReference>
<dbReference type="EMBL" id="MU863659">
    <property type="protein sequence ID" value="KAK4098411.1"/>
    <property type="molecule type" value="Genomic_DNA"/>
</dbReference>
<proteinExistence type="predicted"/>
<feature type="domain" description="DUF7791" evidence="3">
    <location>
        <begin position="561"/>
        <end position="687"/>
    </location>
</feature>
<keyword evidence="5" id="KW-1185">Reference proteome</keyword>
<organism evidence="4 5">
    <name type="scientific">Parathielavia hyrcaniae</name>
    <dbReference type="NCBI Taxonomy" id="113614"/>
    <lineage>
        <taxon>Eukaryota</taxon>
        <taxon>Fungi</taxon>
        <taxon>Dikarya</taxon>
        <taxon>Ascomycota</taxon>
        <taxon>Pezizomycotina</taxon>
        <taxon>Sordariomycetes</taxon>
        <taxon>Sordariomycetidae</taxon>
        <taxon>Sordariales</taxon>
        <taxon>Chaetomiaceae</taxon>
        <taxon>Parathielavia</taxon>
    </lineage>
</organism>
<dbReference type="PANTHER" id="PTHR10039">
    <property type="entry name" value="AMELOGENIN"/>
    <property type="match status" value="1"/>
</dbReference>
<evidence type="ECO:0008006" key="6">
    <source>
        <dbReference type="Google" id="ProtNLM"/>
    </source>
</evidence>
<accession>A0AAN6SZ69</accession>
<dbReference type="SUPFAM" id="SSF52540">
    <property type="entry name" value="P-loop containing nucleoside triphosphate hydrolases"/>
    <property type="match status" value="1"/>
</dbReference>
<dbReference type="AlphaFoldDB" id="A0AAN6SZ69"/>
<reference evidence="4" key="1">
    <citation type="journal article" date="2023" name="Mol. Phylogenet. Evol.">
        <title>Genome-scale phylogeny and comparative genomics of the fungal order Sordariales.</title>
        <authorList>
            <person name="Hensen N."/>
            <person name="Bonometti L."/>
            <person name="Westerberg I."/>
            <person name="Brannstrom I.O."/>
            <person name="Guillou S."/>
            <person name="Cros-Aarteil S."/>
            <person name="Calhoun S."/>
            <person name="Haridas S."/>
            <person name="Kuo A."/>
            <person name="Mondo S."/>
            <person name="Pangilinan J."/>
            <person name="Riley R."/>
            <person name="LaButti K."/>
            <person name="Andreopoulos B."/>
            <person name="Lipzen A."/>
            <person name="Chen C."/>
            <person name="Yan M."/>
            <person name="Daum C."/>
            <person name="Ng V."/>
            <person name="Clum A."/>
            <person name="Steindorff A."/>
            <person name="Ohm R.A."/>
            <person name="Martin F."/>
            <person name="Silar P."/>
            <person name="Natvig D.O."/>
            <person name="Lalanne C."/>
            <person name="Gautier V."/>
            <person name="Ament-Velasquez S.L."/>
            <person name="Kruys A."/>
            <person name="Hutchinson M.I."/>
            <person name="Powell A.J."/>
            <person name="Barry K."/>
            <person name="Miller A.N."/>
            <person name="Grigoriev I.V."/>
            <person name="Debuchy R."/>
            <person name="Gladieux P."/>
            <person name="Hiltunen Thoren M."/>
            <person name="Johannesson H."/>
        </authorList>
    </citation>
    <scope>NUCLEOTIDE SEQUENCE</scope>
    <source>
        <strain evidence="4">CBS 757.83</strain>
    </source>
</reference>
<dbReference type="Gene3D" id="3.40.50.300">
    <property type="entry name" value="P-loop containing nucleotide triphosphate hydrolases"/>
    <property type="match status" value="1"/>
</dbReference>
<evidence type="ECO:0000259" key="3">
    <source>
        <dbReference type="Pfam" id="PF25053"/>
    </source>
</evidence>
<comment type="caution">
    <text evidence="4">The sequence shown here is derived from an EMBL/GenBank/DDBJ whole genome shotgun (WGS) entry which is preliminary data.</text>
</comment>
<keyword evidence="1" id="KW-0677">Repeat</keyword>
<evidence type="ECO:0000313" key="5">
    <source>
        <dbReference type="Proteomes" id="UP001305647"/>
    </source>
</evidence>